<accession>A0A3R5WI40</accession>
<gene>
    <name evidence="4" type="ORF">DWX94_13605</name>
</gene>
<dbReference type="Pfam" id="PF04459">
    <property type="entry name" value="DUF512"/>
    <property type="match status" value="1"/>
</dbReference>
<dbReference type="SUPFAM" id="SSF50156">
    <property type="entry name" value="PDZ domain-like"/>
    <property type="match status" value="1"/>
</dbReference>
<dbReference type="Gene3D" id="3.20.20.70">
    <property type="entry name" value="Aldolase class I"/>
    <property type="match status" value="1"/>
</dbReference>
<evidence type="ECO:0000313" key="4">
    <source>
        <dbReference type="EMBL" id="RGS35534.1"/>
    </source>
</evidence>
<dbReference type="SUPFAM" id="SSF102114">
    <property type="entry name" value="Radical SAM enzymes"/>
    <property type="match status" value="1"/>
</dbReference>
<evidence type="ECO:0000259" key="2">
    <source>
        <dbReference type="Pfam" id="PF17820"/>
    </source>
</evidence>
<feature type="domain" description="PDZ" evidence="2">
    <location>
        <begin position="4"/>
        <end position="53"/>
    </location>
</feature>
<feature type="domain" description="DUF512" evidence="1">
    <location>
        <begin position="219"/>
        <end position="421"/>
    </location>
</feature>
<dbReference type="InterPro" id="IPR007549">
    <property type="entry name" value="DUF512"/>
</dbReference>
<evidence type="ECO:0000259" key="3">
    <source>
        <dbReference type="Pfam" id="PF19238"/>
    </source>
</evidence>
<name>A0A3R5WI40_9FIRM</name>
<protein>
    <submittedName>
        <fullName evidence="4">DUF512 domain-containing protein</fullName>
    </submittedName>
</protein>
<reference evidence="4 5" key="1">
    <citation type="submission" date="2018-08" db="EMBL/GenBank/DDBJ databases">
        <title>A genome reference for cultivated species of the human gut microbiota.</title>
        <authorList>
            <person name="Zou Y."/>
            <person name="Xue W."/>
            <person name="Luo G."/>
        </authorList>
    </citation>
    <scope>NUCLEOTIDE SEQUENCE [LARGE SCALE GENOMIC DNA]</scope>
    <source>
        <strain evidence="4 5">AF22-21</strain>
    </source>
</reference>
<dbReference type="OrthoDB" id="9774724at2"/>
<dbReference type="InterPro" id="IPR036034">
    <property type="entry name" value="PDZ_sf"/>
</dbReference>
<dbReference type="InterPro" id="IPR045375">
    <property type="entry name" value="Put_radical_SAM-like_N"/>
</dbReference>
<dbReference type="InterPro" id="IPR013785">
    <property type="entry name" value="Aldolase_TIM"/>
</dbReference>
<dbReference type="EMBL" id="QRVK01000062">
    <property type="protein sequence ID" value="RGS35534.1"/>
    <property type="molecule type" value="Genomic_DNA"/>
</dbReference>
<comment type="caution">
    <text evidence="4">The sequence shown here is derived from an EMBL/GenBank/DDBJ whole genome shotgun (WGS) entry which is preliminary data.</text>
</comment>
<dbReference type="Proteomes" id="UP000283295">
    <property type="component" value="Unassembled WGS sequence"/>
</dbReference>
<sequence>MEHIVKNVLENSIAEELEIEPGDNILAVNDHPIEDIFDYQYLINDEYIELLVKKSDGEEWLLEIEKDYDEDLGIVFENSLMDNYKSCYNKCIFCFIDQNPKGMRDTIYFKDDDSRLSFLQGNYITLTNMKDEDIDRIINYHLAPINISVHTTNPQLRCSMLNNRFAGTILERIRKFYNAGIPMNGQIVLCKGINDGEELWRSISDLMEFVPVMESLSVVPVGLSDYRDGLFHLEPFDKEDACEVIDIIEHFQKKAYEKHGIHFVQASDEWYINAGRDFPEAERYDGFVQLENGVGMVRLMKEEFEQEFSAVQGDEREYEVSIVTGVLVYDSIKILVDRMKEKFPNVKIHLYKIINDFFGHRITVTGLLTGGDMIKQLKGKPLGQRLILPSNTLMADEPKFLDDVTLDQFIEALQVDVCIVESSGADFIHSVIGDEMHSRFEQ</sequence>
<feature type="domain" description="Putative radical SAM N-terminal" evidence="3">
    <location>
        <begin position="66"/>
        <end position="216"/>
    </location>
</feature>
<dbReference type="AlphaFoldDB" id="A0A3R5WI40"/>
<proteinExistence type="predicted"/>
<organism evidence="4 5">
    <name type="scientific">Coprococcus eutactus</name>
    <dbReference type="NCBI Taxonomy" id="33043"/>
    <lineage>
        <taxon>Bacteria</taxon>
        <taxon>Bacillati</taxon>
        <taxon>Bacillota</taxon>
        <taxon>Clostridia</taxon>
        <taxon>Lachnospirales</taxon>
        <taxon>Lachnospiraceae</taxon>
        <taxon>Coprococcus</taxon>
    </lineage>
</organism>
<evidence type="ECO:0000313" key="5">
    <source>
        <dbReference type="Proteomes" id="UP000283295"/>
    </source>
</evidence>
<dbReference type="Pfam" id="PF17820">
    <property type="entry name" value="PDZ_6"/>
    <property type="match status" value="1"/>
</dbReference>
<dbReference type="Gene3D" id="2.30.42.10">
    <property type="match status" value="1"/>
</dbReference>
<evidence type="ECO:0000259" key="1">
    <source>
        <dbReference type="Pfam" id="PF04459"/>
    </source>
</evidence>
<dbReference type="InterPro" id="IPR058240">
    <property type="entry name" value="rSAM_sf"/>
</dbReference>
<dbReference type="Pfam" id="PF19238">
    <property type="entry name" value="Radical_SAM_2"/>
    <property type="match status" value="1"/>
</dbReference>
<dbReference type="InterPro" id="IPR041489">
    <property type="entry name" value="PDZ_6"/>
</dbReference>